<keyword evidence="5" id="KW-1185">Reference proteome</keyword>
<dbReference type="OMA" id="CIQLATH"/>
<dbReference type="PANTHER" id="PTHR19303">
    <property type="entry name" value="TRANSPOSON"/>
    <property type="match status" value="1"/>
</dbReference>
<dbReference type="PANTHER" id="PTHR19303:SF16">
    <property type="entry name" value="JERKY PROTEIN HOMOLOG-LIKE"/>
    <property type="match status" value="1"/>
</dbReference>
<dbReference type="GO" id="GO:0003677">
    <property type="term" value="F:DNA binding"/>
    <property type="evidence" value="ECO:0007669"/>
    <property type="project" value="UniProtKB-KW"/>
</dbReference>
<dbReference type="Pfam" id="PF03221">
    <property type="entry name" value="HTH_Tnp_Tc5"/>
    <property type="match status" value="1"/>
</dbReference>
<reference evidence="4" key="1">
    <citation type="submission" date="2025-08" db="UniProtKB">
        <authorList>
            <consortium name="Ensembl"/>
        </authorList>
    </citation>
    <scope>IDENTIFICATION</scope>
</reference>
<dbReference type="SUPFAM" id="SSF46689">
    <property type="entry name" value="Homeodomain-like"/>
    <property type="match status" value="1"/>
</dbReference>
<dbReference type="AlphaFoldDB" id="A0A8C0IRW6"/>
<name>A0A8C0IRW6_CHEAB</name>
<evidence type="ECO:0000259" key="3">
    <source>
        <dbReference type="PROSITE" id="PS51253"/>
    </source>
</evidence>
<accession>A0A8C0IRW6</accession>
<evidence type="ECO:0000256" key="2">
    <source>
        <dbReference type="SAM" id="MobiDB-lite"/>
    </source>
</evidence>
<dbReference type="Gene3D" id="1.10.10.60">
    <property type="entry name" value="Homeodomain-like"/>
    <property type="match status" value="1"/>
</dbReference>
<sequence length="228" mass="26416">TKSGSKKNDLDSALINWFKLHRNKDVRISGEMVTAQANIFHKERNLRHECDCLQRWLQKFQNKHSISLDCMCSEKRSSDTEAAAKYVDKFSQLVANEKLSPEQVYNTDETALYWCCMPTKMLAKIVLWYNDEEYVTAKISIDKCIQLATNLVEGLEQRHFISEQAIMSLYMIREKLIKEEPKYMRQAPLEVWLKVARRSVEQHSTVRSPVASTSSTPDIHTAETPDVI</sequence>
<dbReference type="InterPro" id="IPR009057">
    <property type="entry name" value="Homeodomain-like_sf"/>
</dbReference>
<feature type="region of interest" description="Disordered" evidence="2">
    <location>
        <begin position="204"/>
        <end position="228"/>
    </location>
</feature>
<feature type="domain" description="HTH CENPB-type" evidence="3">
    <location>
        <begin position="1"/>
        <end position="70"/>
    </location>
</feature>
<organism evidence="4 5">
    <name type="scientific">Chelonoidis abingdonii</name>
    <name type="common">Abingdon island giant tortoise</name>
    <name type="synonym">Testudo abingdonii</name>
    <dbReference type="NCBI Taxonomy" id="106734"/>
    <lineage>
        <taxon>Eukaryota</taxon>
        <taxon>Metazoa</taxon>
        <taxon>Chordata</taxon>
        <taxon>Craniata</taxon>
        <taxon>Vertebrata</taxon>
        <taxon>Euteleostomi</taxon>
        <taxon>Archelosauria</taxon>
        <taxon>Testudinata</taxon>
        <taxon>Testudines</taxon>
        <taxon>Cryptodira</taxon>
        <taxon>Durocryptodira</taxon>
        <taxon>Testudinoidea</taxon>
        <taxon>Testudinidae</taxon>
        <taxon>Chelonoidis</taxon>
    </lineage>
</organism>
<protein>
    <recommendedName>
        <fullName evidence="3">HTH CENPB-type domain-containing protein</fullName>
    </recommendedName>
</protein>
<dbReference type="Proteomes" id="UP000694404">
    <property type="component" value="Unplaced"/>
</dbReference>
<reference evidence="4" key="2">
    <citation type="submission" date="2025-09" db="UniProtKB">
        <authorList>
            <consortium name="Ensembl"/>
        </authorList>
    </citation>
    <scope>IDENTIFICATION</scope>
</reference>
<feature type="compositionally biased region" description="Polar residues" evidence="2">
    <location>
        <begin position="204"/>
        <end position="218"/>
    </location>
</feature>
<dbReference type="GO" id="GO:0005634">
    <property type="term" value="C:nucleus"/>
    <property type="evidence" value="ECO:0007669"/>
    <property type="project" value="TreeGrafter"/>
</dbReference>
<evidence type="ECO:0000313" key="4">
    <source>
        <dbReference type="Ensembl" id="ENSCABP00000014874.1"/>
    </source>
</evidence>
<dbReference type="Ensembl" id="ENSCABT00000016293.1">
    <property type="protein sequence ID" value="ENSCABP00000014874.1"/>
    <property type="gene ID" value="ENSCABG00000011116.1"/>
</dbReference>
<evidence type="ECO:0000256" key="1">
    <source>
        <dbReference type="ARBA" id="ARBA00023125"/>
    </source>
</evidence>
<keyword evidence="1" id="KW-0238">DNA-binding</keyword>
<proteinExistence type="predicted"/>
<dbReference type="InterPro" id="IPR006600">
    <property type="entry name" value="HTH_CenpB_DNA-bd_dom"/>
</dbReference>
<dbReference type="InterPro" id="IPR050863">
    <property type="entry name" value="CenT-Element_Derived"/>
</dbReference>
<evidence type="ECO:0000313" key="5">
    <source>
        <dbReference type="Proteomes" id="UP000694404"/>
    </source>
</evidence>
<dbReference type="PROSITE" id="PS51253">
    <property type="entry name" value="HTH_CENPB"/>
    <property type="match status" value="1"/>
</dbReference>
<dbReference type="GeneTree" id="ENSGT00950000185434"/>